<dbReference type="EC" id="2.1.1.37" evidence="1"/>
<feature type="region of interest" description="Disordered" evidence="6">
    <location>
        <begin position="43"/>
        <end position="74"/>
    </location>
</feature>
<feature type="active site" evidence="5">
    <location>
        <position position="408"/>
    </location>
</feature>
<organism evidence="7 8">
    <name type="scientific">Coniosporium apollinis</name>
    <dbReference type="NCBI Taxonomy" id="61459"/>
    <lineage>
        <taxon>Eukaryota</taxon>
        <taxon>Fungi</taxon>
        <taxon>Dikarya</taxon>
        <taxon>Ascomycota</taxon>
        <taxon>Pezizomycotina</taxon>
        <taxon>Dothideomycetes</taxon>
        <taxon>Dothideomycetes incertae sedis</taxon>
        <taxon>Coniosporium</taxon>
    </lineage>
</organism>
<dbReference type="Gene3D" id="3.40.50.150">
    <property type="entry name" value="Vaccinia Virus protein VP39"/>
    <property type="match status" value="1"/>
</dbReference>
<feature type="compositionally biased region" description="Low complexity" evidence="6">
    <location>
        <begin position="700"/>
        <end position="724"/>
    </location>
</feature>
<dbReference type="Gene3D" id="3.90.120.10">
    <property type="entry name" value="DNA Methylase, subunit A, domain 2"/>
    <property type="match status" value="1"/>
</dbReference>
<evidence type="ECO:0000256" key="4">
    <source>
        <dbReference type="ARBA" id="ARBA00022691"/>
    </source>
</evidence>
<feature type="region of interest" description="Disordered" evidence="6">
    <location>
        <begin position="648"/>
        <end position="754"/>
    </location>
</feature>
<feature type="compositionally biased region" description="Basic and acidic residues" evidence="6">
    <location>
        <begin position="549"/>
        <end position="570"/>
    </location>
</feature>
<feature type="compositionally biased region" description="Low complexity" evidence="6">
    <location>
        <begin position="49"/>
        <end position="74"/>
    </location>
</feature>
<dbReference type="EMBL" id="JAPDRL010000045">
    <property type="protein sequence ID" value="KAJ9663130.1"/>
    <property type="molecule type" value="Genomic_DNA"/>
</dbReference>
<reference evidence="7" key="1">
    <citation type="submission" date="2022-10" db="EMBL/GenBank/DDBJ databases">
        <title>Culturing micro-colonial fungi from biological soil crusts in the Mojave desert and describing Neophaeococcomyces mojavensis, and introducing the new genera and species Taxawa tesnikishii.</title>
        <authorList>
            <person name="Kurbessoian T."/>
            <person name="Stajich J.E."/>
        </authorList>
    </citation>
    <scope>NUCLEOTIDE SEQUENCE</scope>
    <source>
        <strain evidence="7">TK_1</strain>
    </source>
</reference>
<evidence type="ECO:0000256" key="6">
    <source>
        <dbReference type="SAM" id="MobiDB-lite"/>
    </source>
</evidence>
<dbReference type="Pfam" id="PF00145">
    <property type="entry name" value="DNA_methylase"/>
    <property type="match status" value="2"/>
</dbReference>
<dbReference type="InterPro" id="IPR050390">
    <property type="entry name" value="C5-Methyltransferase"/>
</dbReference>
<protein>
    <recommendedName>
        <fullName evidence="1">DNA (cytosine-5-)-methyltransferase</fullName>
        <ecNumber evidence="1">2.1.1.37</ecNumber>
    </recommendedName>
</protein>
<evidence type="ECO:0000256" key="1">
    <source>
        <dbReference type="ARBA" id="ARBA00011975"/>
    </source>
</evidence>
<dbReference type="Proteomes" id="UP001172684">
    <property type="component" value="Unassembled WGS sequence"/>
</dbReference>
<evidence type="ECO:0000256" key="3">
    <source>
        <dbReference type="ARBA" id="ARBA00022679"/>
    </source>
</evidence>
<feature type="compositionally biased region" description="Basic and acidic residues" evidence="6">
    <location>
        <begin position="686"/>
        <end position="695"/>
    </location>
</feature>
<keyword evidence="3 5" id="KW-0808">Transferase</keyword>
<dbReference type="SUPFAM" id="SSF53335">
    <property type="entry name" value="S-adenosyl-L-methionine-dependent methyltransferases"/>
    <property type="match status" value="1"/>
</dbReference>
<accession>A0ABQ9NP38</accession>
<name>A0ABQ9NP38_9PEZI</name>
<evidence type="ECO:0000313" key="8">
    <source>
        <dbReference type="Proteomes" id="UP001172684"/>
    </source>
</evidence>
<evidence type="ECO:0000256" key="2">
    <source>
        <dbReference type="ARBA" id="ARBA00022603"/>
    </source>
</evidence>
<feature type="region of interest" description="Disordered" evidence="6">
    <location>
        <begin position="549"/>
        <end position="573"/>
    </location>
</feature>
<feature type="compositionally biased region" description="Polar residues" evidence="6">
    <location>
        <begin position="277"/>
        <end position="290"/>
    </location>
</feature>
<dbReference type="PANTHER" id="PTHR10629:SF52">
    <property type="entry name" value="DNA (CYTOSINE-5)-METHYLTRANSFERASE 1"/>
    <property type="match status" value="1"/>
</dbReference>
<sequence>MASIPNDDLWILDDEEEIGLRGNGAEDSDADSDVAEVSSKDYYESIMASSSNTEEPSESSQGSTRSTSAPSSSIAPPFVYEESCTLWGSVTLKVGQTVELQDEVERTSTTLHSGDFFRIHRIIHNLESDETFLRGARFRRTKYFRGLFPHTRNEVAMVLEVDANDNRKLYMQRLEDVSLGDVLRVRELVLTAHDIRKTLFRPVMQKCRGRTEAETISAIFHEAPLVCRWVHISTYPTAADRDSTRKNKRALQGIVRRLQQSEMDEETQQYQDHRPQRSNLSRNATRNNVVDLTGSIEEAKTRNSKIKRSLPASFTTSKTNPSKRPKPQTRTTVRRLTWADAFCCSGGATRGAVMAGVKVKWAMDHDEKALLSFASNFPEATLYNDRAQDFTARIFDSHVDILHLSPPCPYFSNANWRIAGYERGETFERSEEGLARDEENRAALFTVGPILEHCRPRVMILEQTDGLFHRHHRYFSALLRQILDAGYSLHWKIVKFVDYGLAQDRKRLVIMASAPAIPTPEFPEPTHGPGLRPYATIYDALHRPDIPATATHHDPNAMPRKNGDYTDPHSSRVKTLTTTGGVLHHSGTRNNTPREHARFCGFPDEHMFVGTKTDAYAQAGNAVPPSVWKLLVRSIKKTLRDFDKSLEAEPAMSIGTPSRPTPRSDSVASTPQRSTGSTRASSTVVDQRRAVDRSARRARSISPTLRPRTPRSSTSSASSRTLSPEPAVSSTPGEKPGGRSGRAAEQRNVIVLND</sequence>
<dbReference type="InterPro" id="IPR001525">
    <property type="entry name" value="C5_MeTfrase"/>
</dbReference>
<keyword evidence="8" id="KW-1185">Reference proteome</keyword>
<dbReference type="InterPro" id="IPR029063">
    <property type="entry name" value="SAM-dependent_MTases_sf"/>
</dbReference>
<dbReference type="PANTHER" id="PTHR10629">
    <property type="entry name" value="CYTOSINE-SPECIFIC METHYLTRANSFERASE"/>
    <property type="match status" value="1"/>
</dbReference>
<comment type="caution">
    <text evidence="7">The sequence shown here is derived from an EMBL/GenBank/DDBJ whole genome shotgun (WGS) entry which is preliminary data.</text>
</comment>
<dbReference type="PROSITE" id="PS51679">
    <property type="entry name" value="SAM_MT_C5"/>
    <property type="match status" value="1"/>
</dbReference>
<proteinExistence type="inferred from homology"/>
<comment type="similarity">
    <text evidence="5">Belongs to the class I-like SAM-binding methyltransferase superfamily. C5-methyltransferase family.</text>
</comment>
<evidence type="ECO:0000256" key="5">
    <source>
        <dbReference type="PROSITE-ProRule" id="PRU01016"/>
    </source>
</evidence>
<keyword evidence="4 5" id="KW-0949">S-adenosyl-L-methionine</keyword>
<feature type="region of interest" description="Disordered" evidence="6">
    <location>
        <begin position="261"/>
        <end position="331"/>
    </location>
</feature>
<evidence type="ECO:0000313" key="7">
    <source>
        <dbReference type="EMBL" id="KAJ9663130.1"/>
    </source>
</evidence>
<keyword evidence="2 5" id="KW-0489">Methyltransferase</keyword>
<feature type="compositionally biased region" description="Polar residues" evidence="6">
    <location>
        <begin position="655"/>
        <end position="683"/>
    </location>
</feature>
<gene>
    <name evidence="7" type="ORF">H2201_005801</name>
</gene>